<protein>
    <submittedName>
        <fullName evidence="3">Uncharacterized protein</fullName>
    </submittedName>
</protein>
<evidence type="ECO:0000256" key="2">
    <source>
        <dbReference type="SAM" id="SignalP"/>
    </source>
</evidence>
<dbReference type="EMBL" id="JBBVGT010000003">
    <property type="protein sequence ID" value="MFB5946581.1"/>
    <property type="molecule type" value="Genomic_DNA"/>
</dbReference>
<dbReference type="PROSITE" id="PS51257">
    <property type="entry name" value="PROKAR_LIPOPROTEIN"/>
    <property type="match status" value="1"/>
</dbReference>
<dbReference type="Proteomes" id="UP001580928">
    <property type="component" value="Unassembled WGS sequence"/>
</dbReference>
<evidence type="ECO:0000313" key="4">
    <source>
        <dbReference type="Proteomes" id="UP001580928"/>
    </source>
</evidence>
<feature type="region of interest" description="Disordered" evidence="1">
    <location>
        <begin position="21"/>
        <end position="47"/>
    </location>
</feature>
<keyword evidence="2" id="KW-0732">Signal</keyword>
<proteinExistence type="predicted"/>
<feature type="chain" id="PRO_5047262700" evidence="2">
    <location>
        <begin position="20"/>
        <end position="71"/>
    </location>
</feature>
<evidence type="ECO:0000256" key="1">
    <source>
        <dbReference type="SAM" id="MobiDB-lite"/>
    </source>
</evidence>
<evidence type="ECO:0000313" key="3">
    <source>
        <dbReference type="EMBL" id="MFB5946581.1"/>
    </source>
</evidence>
<accession>A0ABV5CGG4</accession>
<reference evidence="3 4" key="1">
    <citation type="submission" date="2024-04" db="EMBL/GenBank/DDBJ databases">
        <title>Albibacterium profundi sp. nov., isolated from sediment of the Challenger Deep of Mariana Trench.</title>
        <authorList>
            <person name="Wang Y."/>
        </authorList>
    </citation>
    <scope>NUCLEOTIDE SEQUENCE [LARGE SCALE GENOMIC DNA]</scope>
    <source>
        <strain evidence="3 4">RHL897</strain>
    </source>
</reference>
<dbReference type="RefSeq" id="WP_375558110.1">
    <property type="nucleotide sequence ID" value="NZ_JBBVGT010000003.1"/>
</dbReference>
<gene>
    <name evidence="3" type="ORF">WKR92_12155</name>
</gene>
<name>A0ABV5CGG4_9SPHI</name>
<organism evidence="3 4">
    <name type="scientific">Albibacterium profundi</name>
    <dbReference type="NCBI Taxonomy" id="3134906"/>
    <lineage>
        <taxon>Bacteria</taxon>
        <taxon>Pseudomonadati</taxon>
        <taxon>Bacteroidota</taxon>
        <taxon>Sphingobacteriia</taxon>
        <taxon>Sphingobacteriales</taxon>
        <taxon>Sphingobacteriaceae</taxon>
        <taxon>Albibacterium</taxon>
    </lineage>
</organism>
<sequence length="71" mass="7883">MKKLSRFLGVLIIGLAVQACGNPNTDNDSMNNDDMDNMDNMDHMNDMELDSDTVDTMMIDSNTVDPDPESI</sequence>
<comment type="caution">
    <text evidence="3">The sequence shown here is derived from an EMBL/GenBank/DDBJ whole genome shotgun (WGS) entry which is preliminary data.</text>
</comment>
<feature type="signal peptide" evidence="2">
    <location>
        <begin position="1"/>
        <end position="19"/>
    </location>
</feature>
<keyword evidence="4" id="KW-1185">Reference proteome</keyword>